<dbReference type="Gene3D" id="3.20.20.70">
    <property type="entry name" value="Aldolase class I"/>
    <property type="match status" value="1"/>
</dbReference>
<proteinExistence type="predicted"/>
<dbReference type="PANTHER" id="PTHR43303">
    <property type="entry name" value="NADPH DEHYDROGENASE C23G7.10C-RELATED"/>
    <property type="match status" value="1"/>
</dbReference>
<evidence type="ECO:0000259" key="1">
    <source>
        <dbReference type="Pfam" id="PF00724"/>
    </source>
</evidence>
<name>A0A2K0U5R9_TRIHA</name>
<dbReference type="PANTHER" id="PTHR43303:SF2">
    <property type="entry name" value="INDOLEAMINE 2,3-DIOXYGENASE PYRROLE 2,3-DIOXYGENASE (AFU_ORTHOLOGUE AFUA_5G01450"/>
    <property type="match status" value="1"/>
</dbReference>
<organism evidence="2 3">
    <name type="scientific">Trichoderma harzianum</name>
    <name type="common">Hypocrea lixii</name>
    <dbReference type="NCBI Taxonomy" id="5544"/>
    <lineage>
        <taxon>Eukaryota</taxon>
        <taxon>Fungi</taxon>
        <taxon>Dikarya</taxon>
        <taxon>Ascomycota</taxon>
        <taxon>Pezizomycotina</taxon>
        <taxon>Sordariomycetes</taxon>
        <taxon>Hypocreomycetidae</taxon>
        <taxon>Hypocreales</taxon>
        <taxon>Hypocreaceae</taxon>
        <taxon>Trichoderma</taxon>
    </lineage>
</organism>
<accession>A0A2K0U5R9</accession>
<comment type="caution">
    <text evidence="2">The sequence shown here is derived from an EMBL/GenBank/DDBJ whole genome shotgun (WGS) entry which is preliminary data.</text>
</comment>
<protein>
    <recommendedName>
        <fullName evidence="1">NADH:flavin oxidoreductase/NADH oxidase N-terminal domain-containing protein</fullName>
    </recommendedName>
</protein>
<dbReference type="EMBL" id="MTYI01000088">
    <property type="protein sequence ID" value="PNP53123.1"/>
    <property type="molecule type" value="Genomic_DNA"/>
</dbReference>
<sequence>MGSISVTTENTAAPGVPFYTPAQNPLVGTALSKDKDSVPTLFQPIKIRSLELHNRVVVAPMCQYSADDGHLTDYHLVHLGQLALHGTGLIIVEATAVEPRGRISPQDSGLWQDSQIAPLKRVVDFVHSQGTKIGIQIAHAGRKASTLAPWIGGTANKTLAEEDVGGWPNDVVGPSAIPFDDSNAVPKELTKAEIKGLVQKFAETAQRAVKAGVDLIEIHGAHGYLICSFLSPLSNQRTDEYGGSFENRSRFAREVIEAVRAVIPAEMPLSLRLSATEWMEWSGQPSWTVEDTIKLAKLVPSWGVDILDVSSSANNYQQKIPHDRLFQINIAREIRKALRADGIDLIVGAVGNITDAQTAYDVVQEGPEAAGELAFVARQFLREPEWVLRVAHELKVPVKWAHQYSRAGPRTDFSKPF</sequence>
<dbReference type="GO" id="GO:0003959">
    <property type="term" value="F:NADPH dehydrogenase activity"/>
    <property type="evidence" value="ECO:0007669"/>
    <property type="project" value="InterPro"/>
</dbReference>
<dbReference type="GO" id="GO:0050661">
    <property type="term" value="F:NADP binding"/>
    <property type="evidence" value="ECO:0007669"/>
    <property type="project" value="InterPro"/>
</dbReference>
<feature type="domain" description="NADH:flavin oxidoreductase/NADH oxidase N-terminal" evidence="1">
    <location>
        <begin position="41"/>
        <end position="394"/>
    </location>
</feature>
<dbReference type="AlphaFoldDB" id="A0A2K0U5R9"/>
<evidence type="ECO:0000313" key="2">
    <source>
        <dbReference type="EMBL" id="PNP53123.1"/>
    </source>
</evidence>
<dbReference type="InterPro" id="IPR001155">
    <property type="entry name" value="OxRdtase_FMN_N"/>
</dbReference>
<dbReference type="Proteomes" id="UP000236290">
    <property type="component" value="Unassembled WGS sequence"/>
</dbReference>
<dbReference type="OrthoDB" id="72788at2759"/>
<evidence type="ECO:0000313" key="3">
    <source>
        <dbReference type="Proteomes" id="UP000236290"/>
    </source>
</evidence>
<dbReference type="Pfam" id="PF00724">
    <property type="entry name" value="Oxidored_FMN"/>
    <property type="match status" value="1"/>
</dbReference>
<dbReference type="InterPro" id="IPR013785">
    <property type="entry name" value="Aldolase_TIM"/>
</dbReference>
<dbReference type="SUPFAM" id="SSF51395">
    <property type="entry name" value="FMN-linked oxidoreductases"/>
    <property type="match status" value="1"/>
</dbReference>
<dbReference type="CDD" id="cd02932">
    <property type="entry name" value="OYE_YqiM_FMN"/>
    <property type="match status" value="1"/>
</dbReference>
<reference evidence="2 3" key="1">
    <citation type="submission" date="2017-02" db="EMBL/GenBank/DDBJ databases">
        <title>Genomes of Trichoderma spp. with biocontrol activity.</title>
        <authorList>
            <person name="Gardiner D."/>
            <person name="Kazan K."/>
            <person name="Vos C."/>
            <person name="Harvey P."/>
        </authorList>
    </citation>
    <scope>NUCLEOTIDE SEQUENCE [LARGE SCALE GENOMIC DNA]</scope>
    <source>
        <strain evidence="2 3">Tr1</strain>
    </source>
</reference>
<dbReference type="GO" id="GO:0010181">
    <property type="term" value="F:FMN binding"/>
    <property type="evidence" value="ECO:0007669"/>
    <property type="project" value="InterPro"/>
</dbReference>
<gene>
    <name evidence="2" type="ORF">THARTR1_06333</name>
</gene>
<dbReference type="InterPro" id="IPR044152">
    <property type="entry name" value="YqjM-like"/>
</dbReference>